<protein>
    <submittedName>
        <fullName evidence="1">Uncharacterized protein</fullName>
    </submittedName>
</protein>
<dbReference type="Proteomes" id="UP000744676">
    <property type="component" value="Unassembled WGS sequence"/>
</dbReference>
<dbReference type="EMBL" id="QVQA01000049">
    <property type="protein sequence ID" value="KAF5098290.1"/>
    <property type="molecule type" value="Genomic_DNA"/>
</dbReference>
<organism evidence="1 2">
    <name type="scientific">Geotrichum galactomycetum</name>
    <dbReference type="NCBI Taxonomy" id="27317"/>
    <lineage>
        <taxon>Eukaryota</taxon>
        <taxon>Fungi</taxon>
        <taxon>Dikarya</taxon>
        <taxon>Ascomycota</taxon>
        <taxon>Saccharomycotina</taxon>
        <taxon>Dipodascomycetes</taxon>
        <taxon>Dipodascales</taxon>
        <taxon>Dipodascaceae</taxon>
        <taxon>Geotrichum</taxon>
    </lineage>
</organism>
<comment type="caution">
    <text evidence="1">The sequence shown here is derived from an EMBL/GenBank/DDBJ whole genome shotgun (WGS) entry which is preliminary data.</text>
</comment>
<reference evidence="1 2" key="1">
    <citation type="journal article" date="2020" name="Front. Microbiol.">
        <title>Phenotypic and Genetic Characterization of the Cheese Ripening Yeast Geotrichum candidum.</title>
        <authorList>
            <person name="Perkins V."/>
            <person name="Vignola S."/>
            <person name="Lessard M.H."/>
            <person name="Plante P.L."/>
            <person name="Corbeil J."/>
            <person name="Dugat-Bony E."/>
            <person name="Frenette M."/>
            <person name="Labrie S."/>
        </authorList>
    </citation>
    <scope>NUCLEOTIDE SEQUENCE [LARGE SCALE GENOMIC DNA]</scope>
    <source>
        <strain evidence="1 2">LMA-1147</strain>
    </source>
</reference>
<accession>A0ACB6V588</accession>
<sequence length="582" mass="62931">MSEPPKHTNLGGEVNVDSMAVTTIFSNNHLHPVISDHVLTPDEEALVALGYKQEFKREFSLWSSFAVSFALLGLLPSIASTLFYGMGYAGTAGMTWGWLVAMIGIQAVANSMAELCSAMPTSGGLYYAAAVLAPPGWGPIAAWVTGWSNWLCQVTSSPSIAYSMASMILALKTLHSPDYSAATWQVYLLTVAIMIVQSILSSLPTRLLAQFNSAGTILNSVALLISLVVILAGNNREAPKFNASADVWGTIDNQTDWPDGIAILMSFIAIIWTMSGYDSPFHLAEECSNAAIASPRSIVMTSSIGGILGWAFQMALAYTVVDIPSVIDDELGQPFVTYLTQILDTKLVTLVTSLTVISAFFMGQASMIAASRVAYAYSRDGCFPLSRYWATVNKVTDTPVNAVWLNTVIGCLLLLLMFGGGVVIDAIFSVGAISAYVAFAIPIAMKTIFAKDSFRRGPWHLGRFSKITGYISIAFVTLMTPILCFPQYRGDNLTPDLMNWTVVVYFGPMGFALIWYFVYAHKFFKGPKVNVDHLIYAHSDNGTEPGTTGTNFSKDGVIEGIEPVSAIDNGPKLEKRATLTRS</sequence>
<evidence type="ECO:0000313" key="2">
    <source>
        <dbReference type="Proteomes" id="UP000744676"/>
    </source>
</evidence>
<name>A0ACB6V588_9ASCO</name>
<keyword evidence="2" id="KW-1185">Reference proteome</keyword>
<gene>
    <name evidence="1" type="ORF">D0Z00_002090</name>
</gene>
<proteinExistence type="predicted"/>
<evidence type="ECO:0000313" key="1">
    <source>
        <dbReference type="EMBL" id="KAF5098290.1"/>
    </source>
</evidence>